<accession>A0A6C0F2Q7</accession>
<protein>
    <submittedName>
        <fullName evidence="1">Uncharacterized protein</fullName>
    </submittedName>
</protein>
<evidence type="ECO:0000313" key="1">
    <source>
        <dbReference type="EMBL" id="QHT34923.1"/>
    </source>
</evidence>
<proteinExistence type="predicted"/>
<reference evidence="1" key="1">
    <citation type="journal article" date="2020" name="Nature">
        <title>Giant virus diversity and host interactions through global metagenomics.</title>
        <authorList>
            <person name="Schulz F."/>
            <person name="Roux S."/>
            <person name="Paez-Espino D."/>
            <person name="Jungbluth S."/>
            <person name="Walsh D.A."/>
            <person name="Denef V.J."/>
            <person name="McMahon K.D."/>
            <person name="Konstantinidis K.T."/>
            <person name="Eloe-Fadrosh E.A."/>
            <person name="Kyrpides N.C."/>
            <person name="Woyke T."/>
        </authorList>
    </citation>
    <scope>NUCLEOTIDE SEQUENCE</scope>
    <source>
        <strain evidence="1">GVMAG-M-3300009180-1</strain>
    </source>
</reference>
<sequence>MDLLFILFVALKISKRINKIDLDVSAYIIYKQP</sequence>
<organism evidence="1">
    <name type="scientific">viral metagenome</name>
    <dbReference type="NCBI Taxonomy" id="1070528"/>
    <lineage>
        <taxon>unclassified sequences</taxon>
        <taxon>metagenomes</taxon>
        <taxon>organismal metagenomes</taxon>
    </lineage>
</organism>
<name>A0A6C0F2Q7_9ZZZZ</name>
<dbReference type="EMBL" id="MN739011">
    <property type="protein sequence ID" value="QHT34923.1"/>
    <property type="molecule type" value="Genomic_DNA"/>
</dbReference>
<dbReference type="AlphaFoldDB" id="A0A6C0F2Q7"/>